<evidence type="ECO:0000256" key="4">
    <source>
        <dbReference type="ARBA" id="ARBA00023163"/>
    </source>
</evidence>
<evidence type="ECO:0000313" key="7">
    <source>
        <dbReference type="EMBL" id="MCP2257722.1"/>
    </source>
</evidence>
<feature type="domain" description="HTH tetR-type" evidence="6">
    <location>
        <begin position="17"/>
        <end position="77"/>
    </location>
</feature>
<comment type="caution">
    <text evidence="7">The sequence shown here is derived from an EMBL/GenBank/DDBJ whole genome shotgun (WGS) entry which is preliminary data.</text>
</comment>
<dbReference type="RefSeq" id="WP_253668672.1">
    <property type="nucleotide sequence ID" value="NZ_JAMTCP010000005.1"/>
</dbReference>
<dbReference type="Pfam" id="PF17932">
    <property type="entry name" value="TetR_C_24"/>
    <property type="match status" value="1"/>
</dbReference>
<dbReference type="InterPro" id="IPR001647">
    <property type="entry name" value="HTH_TetR"/>
</dbReference>
<dbReference type="InterPro" id="IPR036271">
    <property type="entry name" value="Tet_transcr_reg_TetR-rel_C_sf"/>
</dbReference>
<keyword evidence="3 5" id="KW-0238">DNA-binding</keyword>
<dbReference type="EMBL" id="JAMTCP010000005">
    <property type="protein sequence ID" value="MCP2257722.1"/>
    <property type="molecule type" value="Genomic_DNA"/>
</dbReference>
<dbReference type="InterPro" id="IPR023772">
    <property type="entry name" value="DNA-bd_HTH_TetR-type_CS"/>
</dbReference>
<accession>A0ABT1HQF4</accession>
<name>A0ABT1HQF4_STRSD</name>
<dbReference type="InterPro" id="IPR041490">
    <property type="entry name" value="KstR2_TetR_C"/>
</dbReference>
<evidence type="ECO:0000256" key="3">
    <source>
        <dbReference type="ARBA" id="ARBA00023125"/>
    </source>
</evidence>
<gene>
    <name evidence="7" type="ORF">LX15_001408</name>
</gene>
<dbReference type="PROSITE" id="PS01081">
    <property type="entry name" value="HTH_TETR_1"/>
    <property type="match status" value="1"/>
</dbReference>
<dbReference type="Pfam" id="PF00440">
    <property type="entry name" value="TetR_N"/>
    <property type="match status" value="1"/>
</dbReference>
<feature type="DNA-binding region" description="H-T-H motif" evidence="5">
    <location>
        <begin position="40"/>
        <end position="59"/>
    </location>
</feature>
<evidence type="ECO:0000256" key="5">
    <source>
        <dbReference type="PROSITE-ProRule" id="PRU00335"/>
    </source>
</evidence>
<dbReference type="Gene3D" id="1.10.357.10">
    <property type="entry name" value="Tetracycline Repressor, domain 2"/>
    <property type="match status" value="1"/>
</dbReference>
<dbReference type="SUPFAM" id="SSF48498">
    <property type="entry name" value="Tetracyclin repressor-like, C-terminal domain"/>
    <property type="match status" value="1"/>
</dbReference>
<keyword evidence="1" id="KW-0678">Repressor</keyword>
<evidence type="ECO:0000256" key="1">
    <source>
        <dbReference type="ARBA" id="ARBA00022491"/>
    </source>
</evidence>
<evidence type="ECO:0000313" key="8">
    <source>
        <dbReference type="Proteomes" id="UP001205311"/>
    </source>
</evidence>
<keyword evidence="2" id="KW-0805">Transcription regulation</keyword>
<dbReference type="SUPFAM" id="SSF46689">
    <property type="entry name" value="Homeodomain-like"/>
    <property type="match status" value="1"/>
</dbReference>
<keyword evidence="8" id="KW-1185">Reference proteome</keyword>
<protein>
    <submittedName>
        <fullName evidence="7">Transcriptional regulator, TetR family</fullName>
    </submittedName>
</protein>
<evidence type="ECO:0000259" key="6">
    <source>
        <dbReference type="PROSITE" id="PS50977"/>
    </source>
</evidence>
<dbReference type="InterPro" id="IPR009057">
    <property type="entry name" value="Homeodomain-like_sf"/>
</dbReference>
<evidence type="ECO:0000256" key="2">
    <source>
        <dbReference type="ARBA" id="ARBA00023015"/>
    </source>
</evidence>
<dbReference type="PRINTS" id="PR00455">
    <property type="entry name" value="HTHTETR"/>
</dbReference>
<sequence length="213" mass="23317">MTRAEEGRTRRAAGELTPVEARIMRAAVRLFAEQGFDGTTVQQVVDAAEVTKGALYHYFESKDDLLYEIYHSLIGVQLAGLERILASGAGPAETVRAMVVDLVETTAAHVDEAAVFGREMHKLGAERMAAVRADRRRYHEAFLAVVERGQREGVFRAETPAETVTLVAFGVINQLPTWYRPSGRKPPRQLGAEIADFVLAGLRPEAGSGPREA</sequence>
<keyword evidence="4" id="KW-0804">Transcription</keyword>
<dbReference type="Proteomes" id="UP001205311">
    <property type="component" value="Unassembled WGS sequence"/>
</dbReference>
<dbReference type="Gene3D" id="1.10.10.60">
    <property type="entry name" value="Homeodomain-like"/>
    <property type="match status" value="1"/>
</dbReference>
<dbReference type="PANTHER" id="PTHR30055">
    <property type="entry name" value="HTH-TYPE TRANSCRIPTIONAL REGULATOR RUTR"/>
    <property type="match status" value="1"/>
</dbReference>
<organism evidence="7 8">
    <name type="scientific">Streptoalloteichus tenebrarius (strain ATCC 17920 / DSM 40477 / JCM 4838 / CBS 697.72 / NBRC 16177 / NCIMB 11028 / NRRL B-12390 / A12253. 1 / ISP 5477)</name>
    <name type="common">Streptomyces tenebrarius</name>
    <dbReference type="NCBI Taxonomy" id="1933"/>
    <lineage>
        <taxon>Bacteria</taxon>
        <taxon>Bacillati</taxon>
        <taxon>Actinomycetota</taxon>
        <taxon>Actinomycetes</taxon>
        <taxon>Pseudonocardiales</taxon>
        <taxon>Pseudonocardiaceae</taxon>
        <taxon>Streptoalloteichus</taxon>
    </lineage>
</organism>
<reference evidence="7 8" key="1">
    <citation type="submission" date="2022-06" db="EMBL/GenBank/DDBJ databases">
        <title>Genomic Encyclopedia of Archaeal and Bacterial Type Strains, Phase II (KMG-II): from individual species to whole genera.</title>
        <authorList>
            <person name="Goeker M."/>
        </authorList>
    </citation>
    <scope>NUCLEOTIDE SEQUENCE [LARGE SCALE GENOMIC DNA]</scope>
    <source>
        <strain evidence="7 8">DSM 40477</strain>
    </source>
</reference>
<dbReference type="InterPro" id="IPR050109">
    <property type="entry name" value="HTH-type_TetR-like_transc_reg"/>
</dbReference>
<dbReference type="PANTHER" id="PTHR30055:SF175">
    <property type="entry name" value="HTH-TYPE TRANSCRIPTIONAL REPRESSOR KSTR2"/>
    <property type="match status" value="1"/>
</dbReference>
<proteinExistence type="predicted"/>
<dbReference type="PROSITE" id="PS50977">
    <property type="entry name" value="HTH_TETR_2"/>
    <property type="match status" value="1"/>
</dbReference>